<keyword evidence="4 9" id="KW-0808">Transferase</keyword>
<keyword evidence="5 9" id="KW-0822">Tryptophan biosynthesis</keyword>
<proteinExistence type="inferred from homology"/>
<dbReference type="EC" id="2.4.2.18" evidence="9"/>
<sequence>MLKPFLNKIIRHENLTAAEAEEAMTIIMTGQATPAQIGGYLVALRMKGETVDEIVGSARAMRAQASRVPYRPDGTPLLDTAGTGGDGAHTFNISTAAAFVIAGAGRRVAKHGNRAASSQCGSADVLAALGVNIELTPEQVAACIEQVGIGFMFAPRFHPAMKHAIGPRRELGQRTIFNLLGPLTNPAGATHQLIGVYDATLTDPIAEVLGELGGQAAFVVHGHGGLDELSTGGPNRISHLHDGRVDTFTLDAVELGLRRADPELLRGGEPARNAAMLRDLLAGEDDSPRRDVVLLNSAAALAADSGDFRMALAEAEHSLSSGAALAKLEELVAFSGSFVQ</sequence>
<dbReference type="GO" id="GO:0000287">
    <property type="term" value="F:magnesium ion binding"/>
    <property type="evidence" value="ECO:0007669"/>
    <property type="project" value="UniProtKB-UniRule"/>
</dbReference>
<feature type="binding site" evidence="9">
    <location>
        <position position="82"/>
    </location>
    <ligand>
        <name>5-phospho-alpha-D-ribose 1-diphosphate</name>
        <dbReference type="ChEBI" id="CHEBI:58017"/>
    </ligand>
</feature>
<feature type="domain" description="Glycosyl transferase family 3" evidence="10">
    <location>
        <begin position="76"/>
        <end position="325"/>
    </location>
</feature>
<comment type="pathway">
    <text evidence="1 9">Amino-acid biosynthesis; L-tryptophan biosynthesis; L-tryptophan from chorismate: step 2/5.</text>
</comment>
<dbReference type="Pfam" id="PF00591">
    <property type="entry name" value="Glycos_transf_3"/>
    <property type="match status" value="1"/>
</dbReference>
<comment type="similarity">
    <text evidence="9">Belongs to the anthranilate phosphoribosyltransferase family.</text>
</comment>
<feature type="binding site" evidence="9">
    <location>
        <begin position="110"/>
        <end position="118"/>
    </location>
    <ligand>
        <name>5-phospho-alpha-D-ribose 1-diphosphate</name>
        <dbReference type="ChEBI" id="CHEBI:58017"/>
    </ligand>
</feature>
<evidence type="ECO:0000259" key="10">
    <source>
        <dbReference type="Pfam" id="PF00591"/>
    </source>
</evidence>
<comment type="subunit">
    <text evidence="9">Homodimer.</text>
</comment>
<comment type="function">
    <text evidence="9">Catalyzes the transfer of the phosphoribosyl group of 5-phosphorylribose-1-pyrophosphate (PRPP) to anthranilate to yield N-(5'-phosphoribosyl)-anthranilate (PRA).</text>
</comment>
<dbReference type="AlphaFoldDB" id="A0A3D1JH98"/>
<evidence type="ECO:0000259" key="11">
    <source>
        <dbReference type="Pfam" id="PF02885"/>
    </source>
</evidence>
<evidence type="ECO:0000256" key="4">
    <source>
        <dbReference type="ARBA" id="ARBA00022679"/>
    </source>
</evidence>
<keyword evidence="2 9" id="KW-0028">Amino-acid biosynthesis</keyword>
<dbReference type="Gene3D" id="3.40.1030.10">
    <property type="entry name" value="Nucleoside phosphorylase/phosphoribosyltransferase catalytic domain"/>
    <property type="match status" value="1"/>
</dbReference>
<feature type="binding site" evidence="9">
    <location>
        <position position="94"/>
    </location>
    <ligand>
        <name>Mg(2+)</name>
        <dbReference type="ChEBI" id="CHEBI:18420"/>
        <label>1</label>
    </ligand>
</feature>
<dbReference type="Pfam" id="PF02885">
    <property type="entry name" value="Glycos_trans_3N"/>
    <property type="match status" value="1"/>
</dbReference>
<dbReference type="GO" id="GO:0000162">
    <property type="term" value="P:L-tryptophan biosynthetic process"/>
    <property type="evidence" value="ECO:0007669"/>
    <property type="project" value="UniProtKB-UniRule"/>
</dbReference>
<dbReference type="RefSeq" id="WP_062195346.1">
    <property type="nucleotide sequence ID" value="NZ_DF967965.1"/>
</dbReference>
<feature type="binding site" evidence="9">
    <location>
        <position position="122"/>
    </location>
    <ligand>
        <name>5-phospho-alpha-D-ribose 1-diphosphate</name>
        <dbReference type="ChEBI" id="CHEBI:58017"/>
    </ligand>
</feature>
<keyword evidence="9" id="KW-0479">Metal-binding</keyword>
<dbReference type="InterPro" id="IPR005940">
    <property type="entry name" value="Anthranilate_Pribosyl_Tfrase"/>
</dbReference>
<keyword evidence="6 9" id="KW-0057">Aromatic amino acid biosynthesis</keyword>
<dbReference type="UniPathway" id="UPA00035">
    <property type="reaction ID" value="UER00041"/>
</dbReference>
<evidence type="ECO:0000256" key="6">
    <source>
        <dbReference type="ARBA" id="ARBA00023141"/>
    </source>
</evidence>
<dbReference type="EMBL" id="DPBP01000020">
    <property type="protein sequence ID" value="HCE17138.1"/>
    <property type="molecule type" value="Genomic_DNA"/>
</dbReference>
<accession>A0A3D1JH98</accession>
<dbReference type="OrthoDB" id="9806430at2"/>
<dbReference type="SUPFAM" id="SSF47648">
    <property type="entry name" value="Nucleoside phosphorylase/phosphoribosyltransferase N-terminal domain"/>
    <property type="match status" value="1"/>
</dbReference>
<keyword evidence="9" id="KW-0460">Magnesium</keyword>
<comment type="cofactor">
    <cofactor evidence="9">
        <name>Mg(2+)</name>
        <dbReference type="ChEBI" id="CHEBI:18420"/>
    </cofactor>
    <text evidence="9">Binds 2 magnesium ions per monomer.</text>
</comment>
<evidence type="ECO:0000256" key="7">
    <source>
        <dbReference type="ARBA" id="ARBA00052328"/>
    </source>
</evidence>
<dbReference type="SUPFAM" id="SSF52418">
    <property type="entry name" value="Nucleoside phosphorylase/phosphoribosyltransferase catalytic domain"/>
    <property type="match status" value="1"/>
</dbReference>
<feature type="binding site" evidence="9">
    <location>
        <position position="113"/>
    </location>
    <ligand>
        <name>anthranilate</name>
        <dbReference type="ChEBI" id="CHEBI:16567"/>
        <label>1</label>
    </ligand>
</feature>
<feature type="binding site" evidence="9">
    <location>
        <begin position="92"/>
        <end position="95"/>
    </location>
    <ligand>
        <name>5-phospho-alpha-D-ribose 1-diphosphate</name>
        <dbReference type="ChEBI" id="CHEBI:58017"/>
    </ligand>
</feature>
<reference evidence="12 13" key="1">
    <citation type="journal article" date="2018" name="Nat. Biotechnol.">
        <title>A standardized bacterial taxonomy based on genome phylogeny substantially revises the tree of life.</title>
        <authorList>
            <person name="Parks D.H."/>
            <person name="Chuvochina M."/>
            <person name="Waite D.W."/>
            <person name="Rinke C."/>
            <person name="Skarshewski A."/>
            <person name="Chaumeil P.A."/>
            <person name="Hugenholtz P."/>
        </authorList>
    </citation>
    <scope>NUCLEOTIDE SEQUENCE [LARGE SCALE GENOMIC DNA]</scope>
    <source>
        <strain evidence="12">UBA8781</strain>
    </source>
</reference>
<dbReference type="Gene3D" id="1.20.970.10">
    <property type="entry name" value="Transferase, Pyrimidine Nucleoside Phosphorylase, Chain C"/>
    <property type="match status" value="1"/>
</dbReference>
<feature type="binding site" evidence="9">
    <location>
        <begin position="85"/>
        <end position="86"/>
    </location>
    <ligand>
        <name>5-phospho-alpha-D-ribose 1-diphosphate</name>
        <dbReference type="ChEBI" id="CHEBI:58017"/>
    </ligand>
</feature>
<evidence type="ECO:0000313" key="12">
    <source>
        <dbReference type="EMBL" id="HCE17138.1"/>
    </source>
</evidence>
<evidence type="ECO:0000256" key="9">
    <source>
        <dbReference type="HAMAP-Rule" id="MF_00211"/>
    </source>
</evidence>
<dbReference type="HAMAP" id="MF_00211">
    <property type="entry name" value="TrpD"/>
    <property type="match status" value="1"/>
</dbReference>
<evidence type="ECO:0000256" key="8">
    <source>
        <dbReference type="ARBA" id="ARBA00061188"/>
    </source>
</evidence>
<dbReference type="PANTHER" id="PTHR43285">
    <property type="entry name" value="ANTHRANILATE PHOSPHORIBOSYLTRANSFERASE"/>
    <property type="match status" value="1"/>
</dbReference>
<dbReference type="InterPro" id="IPR017459">
    <property type="entry name" value="Glycosyl_Trfase_fam3_N_dom"/>
</dbReference>
<dbReference type="STRING" id="229919.GCA_001050195_02877"/>
<feature type="binding site" evidence="9">
    <location>
        <position position="90"/>
    </location>
    <ligand>
        <name>5-phospho-alpha-D-ribose 1-diphosphate</name>
        <dbReference type="ChEBI" id="CHEBI:58017"/>
    </ligand>
</feature>
<keyword evidence="3 9" id="KW-0328">Glycosyltransferase</keyword>
<organism evidence="12 13">
    <name type="scientific">Anaerolinea thermolimosa</name>
    <dbReference type="NCBI Taxonomy" id="229919"/>
    <lineage>
        <taxon>Bacteria</taxon>
        <taxon>Bacillati</taxon>
        <taxon>Chloroflexota</taxon>
        <taxon>Anaerolineae</taxon>
        <taxon>Anaerolineales</taxon>
        <taxon>Anaerolineaceae</taxon>
        <taxon>Anaerolinea</taxon>
    </lineage>
</organism>
<dbReference type="InterPro" id="IPR036320">
    <property type="entry name" value="Glycosyl_Trfase_fam3_N_dom_sf"/>
</dbReference>
<evidence type="ECO:0000256" key="1">
    <source>
        <dbReference type="ARBA" id="ARBA00004907"/>
    </source>
</evidence>
<gene>
    <name evidence="9 12" type="primary">trpD</name>
    <name evidence="12" type="ORF">DEQ80_04700</name>
</gene>
<name>A0A3D1JH98_9CHLR</name>
<protein>
    <recommendedName>
        <fullName evidence="9">Anthranilate phosphoribosyltransferase</fullName>
        <ecNumber evidence="9">2.4.2.18</ecNumber>
    </recommendedName>
</protein>
<comment type="caution">
    <text evidence="9">Lacks conserved residue(s) required for the propagation of feature annotation.</text>
</comment>
<feature type="domain" description="Glycosyl transferase family 3 N-terminal" evidence="11">
    <location>
        <begin position="3"/>
        <end position="65"/>
    </location>
</feature>
<comment type="similarity">
    <text evidence="8">In the C-terminal section; belongs to the anthranilate phosphoribosyltransferase family.</text>
</comment>
<feature type="binding site" evidence="9">
    <location>
        <position position="82"/>
    </location>
    <ligand>
        <name>anthranilate</name>
        <dbReference type="ChEBI" id="CHEBI:16567"/>
        <label>1</label>
    </ligand>
</feature>
<comment type="catalytic activity">
    <reaction evidence="7 9">
        <text>N-(5-phospho-beta-D-ribosyl)anthranilate + diphosphate = 5-phospho-alpha-D-ribose 1-diphosphate + anthranilate</text>
        <dbReference type="Rhea" id="RHEA:11768"/>
        <dbReference type="ChEBI" id="CHEBI:16567"/>
        <dbReference type="ChEBI" id="CHEBI:18277"/>
        <dbReference type="ChEBI" id="CHEBI:33019"/>
        <dbReference type="ChEBI" id="CHEBI:58017"/>
        <dbReference type="EC" id="2.4.2.18"/>
    </reaction>
</comment>
<evidence type="ECO:0000256" key="2">
    <source>
        <dbReference type="ARBA" id="ARBA00022605"/>
    </source>
</evidence>
<evidence type="ECO:0000256" key="5">
    <source>
        <dbReference type="ARBA" id="ARBA00022822"/>
    </source>
</evidence>
<comment type="caution">
    <text evidence="12">The sequence shown here is derived from an EMBL/GenBank/DDBJ whole genome shotgun (WGS) entry which is preliminary data.</text>
</comment>
<dbReference type="PANTHER" id="PTHR43285:SF2">
    <property type="entry name" value="ANTHRANILATE PHOSPHORIBOSYLTRANSFERASE"/>
    <property type="match status" value="1"/>
</dbReference>
<feature type="binding site" evidence="9">
    <location>
        <position position="227"/>
    </location>
    <ligand>
        <name>Mg(2+)</name>
        <dbReference type="ChEBI" id="CHEBI:18420"/>
        <label>2</label>
    </ligand>
</feature>
<dbReference type="FunFam" id="3.40.1030.10:FF:000002">
    <property type="entry name" value="Anthranilate phosphoribosyltransferase"/>
    <property type="match status" value="1"/>
</dbReference>
<dbReference type="InterPro" id="IPR000312">
    <property type="entry name" value="Glycosyl_Trfase_fam3"/>
</dbReference>
<evidence type="ECO:0000256" key="3">
    <source>
        <dbReference type="ARBA" id="ARBA00022676"/>
    </source>
</evidence>
<evidence type="ECO:0000313" key="13">
    <source>
        <dbReference type="Proteomes" id="UP000264141"/>
    </source>
</evidence>
<feature type="binding site" evidence="9">
    <location>
        <position position="228"/>
    </location>
    <ligand>
        <name>Mg(2+)</name>
        <dbReference type="ChEBI" id="CHEBI:18420"/>
        <label>2</label>
    </ligand>
</feature>
<feature type="binding site" evidence="9">
    <location>
        <position position="168"/>
    </location>
    <ligand>
        <name>anthranilate</name>
        <dbReference type="ChEBI" id="CHEBI:16567"/>
        <label>2</label>
    </ligand>
</feature>
<dbReference type="InterPro" id="IPR035902">
    <property type="entry name" value="Nuc_phospho_transferase"/>
</dbReference>
<dbReference type="Proteomes" id="UP000264141">
    <property type="component" value="Unassembled WGS sequence"/>
</dbReference>
<dbReference type="GO" id="GO:0005829">
    <property type="term" value="C:cytosol"/>
    <property type="evidence" value="ECO:0007669"/>
    <property type="project" value="TreeGrafter"/>
</dbReference>
<feature type="binding site" evidence="9">
    <location>
        <position position="228"/>
    </location>
    <ligand>
        <name>Mg(2+)</name>
        <dbReference type="ChEBI" id="CHEBI:18420"/>
        <label>1</label>
    </ligand>
</feature>
<dbReference type="GO" id="GO:0004048">
    <property type="term" value="F:anthranilate phosphoribosyltransferase activity"/>
    <property type="evidence" value="ECO:0007669"/>
    <property type="project" value="UniProtKB-UniRule"/>
</dbReference>
<dbReference type="NCBIfam" id="TIGR01245">
    <property type="entry name" value="trpD"/>
    <property type="match status" value="1"/>
</dbReference>